<dbReference type="KEGG" id="fap:GR316_02670"/>
<dbReference type="InterPro" id="IPR024072">
    <property type="entry name" value="DHFR-like_dom_sf"/>
</dbReference>
<name>A0A8J8SLS2_9RHOB</name>
<reference evidence="5" key="1">
    <citation type="submission" date="2020-01" db="EMBL/GenBank/DDBJ databases">
        <authorList>
            <person name="Yang Y."/>
            <person name="Kwon Y.M."/>
        </authorList>
    </citation>
    <scope>NUCLEOTIDE SEQUENCE</scope>
    <source>
        <strain evidence="5">PG104</strain>
    </source>
</reference>
<evidence type="ECO:0000256" key="3">
    <source>
        <dbReference type="ARBA" id="ARBA00023002"/>
    </source>
</evidence>
<keyword evidence="6" id="KW-1185">Reference proteome</keyword>
<sequence length="235" mass="24410">MTEPDRPFVVGQVGQSLDGRVATVDGDSRDISGADGLRHLHRLRALADAVVLGVGTVIADDPRLSVRLVPGPSPVRVVIDCHGVMPRHARMLHDQGAPVILIRAEDAPPAPPGTDVIALPRQAGGLCPAAILDALAARGLHRILIEGGARTTARFLDAGLLDRLHVTVAPLIIGSGPTGITLPPVATLAEAHRPEMAVYDIGTDILFDCTFARSGLGHGKDVEMADDAGSLPAHG</sequence>
<accession>A0A8J8SLS2</accession>
<dbReference type="Gene3D" id="3.40.430.10">
    <property type="entry name" value="Dihydrofolate Reductase, subunit A"/>
    <property type="match status" value="1"/>
</dbReference>
<dbReference type="SUPFAM" id="SSF53597">
    <property type="entry name" value="Dihydrofolate reductase-like"/>
    <property type="match status" value="1"/>
</dbReference>
<dbReference type="GO" id="GO:0009231">
    <property type="term" value="P:riboflavin biosynthetic process"/>
    <property type="evidence" value="ECO:0007669"/>
    <property type="project" value="InterPro"/>
</dbReference>
<gene>
    <name evidence="5" type="ORF">GR316_02670</name>
</gene>
<evidence type="ECO:0000259" key="4">
    <source>
        <dbReference type="Pfam" id="PF01872"/>
    </source>
</evidence>
<keyword evidence="3" id="KW-0560">Oxidoreductase</keyword>
<dbReference type="PANTHER" id="PTHR38011:SF7">
    <property type="entry name" value="2,5-DIAMINO-6-RIBOSYLAMINO-4(3H)-PYRIMIDINONE 5'-PHOSPHATE REDUCTASE"/>
    <property type="match status" value="1"/>
</dbReference>
<proteinExistence type="predicted"/>
<feature type="domain" description="Bacterial bifunctional deaminase-reductase C-terminal" evidence="4">
    <location>
        <begin position="7"/>
        <end position="187"/>
    </location>
</feature>
<dbReference type="EMBL" id="CP047289">
    <property type="protein sequence ID" value="QUS36853.1"/>
    <property type="molecule type" value="Genomic_DNA"/>
</dbReference>
<comment type="pathway">
    <text evidence="1">Cofactor biosynthesis; riboflavin biosynthesis.</text>
</comment>
<keyword evidence="2" id="KW-0521">NADP</keyword>
<dbReference type="InterPro" id="IPR050765">
    <property type="entry name" value="Riboflavin_Biosynth_HTPR"/>
</dbReference>
<dbReference type="Pfam" id="PF01872">
    <property type="entry name" value="RibD_C"/>
    <property type="match status" value="1"/>
</dbReference>
<dbReference type="Proteomes" id="UP000679284">
    <property type="component" value="Chromosome"/>
</dbReference>
<protein>
    <submittedName>
        <fullName evidence="5">Riboflavin deaminase</fullName>
    </submittedName>
</protein>
<dbReference type="InterPro" id="IPR002734">
    <property type="entry name" value="RibDG_C"/>
</dbReference>
<organism evidence="5 6">
    <name type="scientific">Falsirhodobacter algicola</name>
    <dbReference type="NCBI Taxonomy" id="2692330"/>
    <lineage>
        <taxon>Bacteria</taxon>
        <taxon>Pseudomonadati</taxon>
        <taxon>Pseudomonadota</taxon>
        <taxon>Alphaproteobacteria</taxon>
        <taxon>Rhodobacterales</taxon>
        <taxon>Paracoccaceae</taxon>
        <taxon>Falsirhodobacter</taxon>
    </lineage>
</organism>
<dbReference type="AlphaFoldDB" id="A0A8J8SLS2"/>
<evidence type="ECO:0000313" key="5">
    <source>
        <dbReference type="EMBL" id="QUS36853.1"/>
    </source>
</evidence>
<evidence type="ECO:0000256" key="2">
    <source>
        <dbReference type="ARBA" id="ARBA00022857"/>
    </source>
</evidence>
<dbReference type="PANTHER" id="PTHR38011">
    <property type="entry name" value="DIHYDROFOLATE REDUCTASE FAMILY PROTEIN (AFU_ORTHOLOGUE AFUA_8G06820)"/>
    <property type="match status" value="1"/>
</dbReference>
<dbReference type="GO" id="GO:0008703">
    <property type="term" value="F:5-amino-6-(5-phosphoribosylamino)uracil reductase activity"/>
    <property type="evidence" value="ECO:0007669"/>
    <property type="project" value="InterPro"/>
</dbReference>
<evidence type="ECO:0000313" key="6">
    <source>
        <dbReference type="Proteomes" id="UP000679284"/>
    </source>
</evidence>
<evidence type="ECO:0000256" key="1">
    <source>
        <dbReference type="ARBA" id="ARBA00005104"/>
    </source>
</evidence>